<keyword evidence="9" id="KW-0407">Ion channel</keyword>
<evidence type="ECO:0000256" key="5">
    <source>
        <dbReference type="ARBA" id="ARBA00023065"/>
    </source>
</evidence>
<feature type="transmembrane region" description="Helical" evidence="10">
    <location>
        <begin position="239"/>
        <end position="257"/>
    </location>
</feature>
<feature type="transmembrane region" description="Helical" evidence="10">
    <location>
        <begin position="206"/>
        <end position="227"/>
    </location>
</feature>
<feature type="transmembrane region" description="Helical" evidence="10">
    <location>
        <begin position="166"/>
        <end position="185"/>
    </location>
</feature>
<feature type="transmembrane region" description="Helical" evidence="10">
    <location>
        <begin position="339"/>
        <end position="361"/>
    </location>
</feature>
<keyword evidence="2" id="KW-0813">Transport</keyword>
<dbReference type="InterPro" id="IPR050368">
    <property type="entry name" value="ClC-type_chloride_channel"/>
</dbReference>
<reference evidence="12" key="1">
    <citation type="journal article" date="2019" name="Int. J. Syst. Evol. Microbiol.">
        <title>The Global Catalogue of Microorganisms (GCM) 10K type strain sequencing project: providing services to taxonomists for standard genome sequencing and annotation.</title>
        <authorList>
            <consortium name="The Broad Institute Genomics Platform"/>
            <consortium name="The Broad Institute Genome Sequencing Center for Infectious Disease"/>
            <person name="Wu L."/>
            <person name="Ma J."/>
        </authorList>
    </citation>
    <scope>NUCLEOTIDE SEQUENCE [LARGE SCALE GENOMIC DNA]</scope>
    <source>
        <strain evidence="12">KCTC 12861</strain>
    </source>
</reference>
<feature type="transmembrane region" description="Helical" evidence="10">
    <location>
        <begin position="130"/>
        <end position="154"/>
    </location>
</feature>
<gene>
    <name evidence="11" type="ORF">GCM10007094_20260</name>
</gene>
<dbReference type="PANTHER" id="PTHR43427">
    <property type="entry name" value="CHLORIDE CHANNEL PROTEIN CLC-E"/>
    <property type="match status" value="1"/>
</dbReference>
<evidence type="ECO:0000256" key="7">
    <source>
        <dbReference type="ARBA" id="ARBA00023173"/>
    </source>
</evidence>
<feature type="transmembrane region" description="Helical" evidence="10">
    <location>
        <begin position="367"/>
        <end position="387"/>
    </location>
</feature>
<keyword evidence="4 10" id="KW-1133">Transmembrane helix</keyword>
<evidence type="ECO:0000256" key="2">
    <source>
        <dbReference type="ARBA" id="ARBA00022448"/>
    </source>
</evidence>
<protein>
    <submittedName>
        <fullName evidence="11">Chloride channel protein</fullName>
    </submittedName>
</protein>
<feature type="transmembrane region" description="Helical" evidence="10">
    <location>
        <begin position="278"/>
        <end position="297"/>
    </location>
</feature>
<evidence type="ECO:0000256" key="1">
    <source>
        <dbReference type="ARBA" id="ARBA00004141"/>
    </source>
</evidence>
<dbReference type="CDD" id="cd00400">
    <property type="entry name" value="Voltage_gated_ClC"/>
    <property type="match status" value="1"/>
</dbReference>
<dbReference type="PRINTS" id="PR00762">
    <property type="entry name" value="CLCHANNEL"/>
</dbReference>
<evidence type="ECO:0000256" key="3">
    <source>
        <dbReference type="ARBA" id="ARBA00022692"/>
    </source>
</evidence>
<name>A0ABQ3EAC8_9HYPH</name>
<evidence type="ECO:0000256" key="10">
    <source>
        <dbReference type="SAM" id="Phobius"/>
    </source>
</evidence>
<dbReference type="InterPro" id="IPR014743">
    <property type="entry name" value="Cl-channel_core"/>
</dbReference>
<feature type="transmembrane region" description="Helical" evidence="10">
    <location>
        <begin position="309"/>
        <end position="327"/>
    </location>
</feature>
<dbReference type="Proteomes" id="UP000637980">
    <property type="component" value="Unassembled WGS sequence"/>
</dbReference>
<dbReference type="Gene3D" id="1.10.3080.10">
    <property type="entry name" value="Clc chloride channel"/>
    <property type="match status" value="1"/>
</dbReference>
<proteinExistence type="predicted"/>
<keyword evidence="3 10" id="KW-0812">Transmembrane</keyword>
<comment type="subcellular location">
    <subcellularLocation>
        <location evidence="1">Membrane</location>
        <topology evidence="1">Multi-pass membrane protein</topology>
    </subcellularLocation>
</comment>
<comment type="caution">
    <text evidence="11">The sequence shown here is derived from an EMBL/GenBank/DDBJ whole genome shotgun (WGS) entry which is preliminary data.</text>
</comment>
<dbReference type="InterPro" id="IPR001807">
    <property type="entry name" value="ClC"/>
</dbReference>
<keyword evidence="6 10" id="KW-0472">Membrane</keyword>
<keyword evidence="8" id="KW-0868">Chloride</keyword>
<dbReference type="Pfam" id="PF00654">
    <property type="entry name" value="Voltage_CLC"/>
    <property type="match status" value="1"/>
</dbReference>
<evidence type="ECO:0000313" key="12">
    <source>
        <dbReference type="Proteomes" id="UP000637980"/>
    </source>
</evidence>
<dbReference type="EMBL" id="BMXE01000003">
    <property type="protein sequence ID" value="GHB31553.1"/>
    <property type="molecule type" value="Genomic_DNA"/>
</dbReference>
<keyword evidence="7" id="KW-0869">Chloride channel</keyword>
<keyword evidence="12" id="KW-1185">Reference proteome</keyword>
<evidence type="ECO:0000256" key="9">
    <source>
        <dbReference type="ARBA" id="ARBA00023303"/>
    </source>
</evidence>
<evidence type="ECO:0000256" key="6">
    <source>
        <dbReference type="ARBA" id="ARBA00023136"/>
    </source>
</evidence>
<evidence type="ECO:0000313" key="11">
    <source>
        <dbReference type="EMBL" id="GHB31553.1"/>
    </source>
</evidence>
<accession>A0ABQ3EAC8</accession>
<organism evidence="11 12">
    <name type="scientific">Pseudovibrio japonicus</name>
    <dbReference type="NCBI Taxonomy" id="366534"/>
    <lineage>
        <taxon>Bacteria</taxon>
        <taxon>Pseudomonadati</taxon>
        <taxon>Pseudomonadota</taxon>
        <taxon>Alphaproteobacteria</taxon>
        <taxon>Hyphomicrobiales</taxon>
        <taxon>Stappiaceae</taxon>
        <taxon>Pseudovibrio</taxon>
    </lineage>
</organism>
<evidence type="ECO:0000256" key="8">
    <source>
        <dbReference type="ARBA" id="ARBA00023214"/>
    </source>
</evidence>
<dbReference type="PANTHER" id="PTHR43427:SF6">
    <property type="entry name" value="CHLORIDE CHANNEL PROTEIN CLC-E"/>
    <property type="match status" value="1"/>
</dbReference>
<evidence type="ECO:0000256" key="4">
    <source>
        <dbReference type="ARBA" id="ARBA00022989"/>
    </source>
</evidence>
<feature type="transmembrane region" description="Helical" evidence="10">
    <location>
        <begin position="34"/>
        <end position="52"/>
    </location>
</feature>
<keyword evidence="5" id="KW-0406">Ion transport</keyword>
<dbReference type="SUPFAM" id="SSF81340">
    <property type="entry name" value="Clc chloride channel"/>
    <property type="match status" value="1"/>
</dbReference>
<sequence length="500" mass="52788">MSAILFRIGIGMVQWVWLGTASERMITAAASQPWYVVVLAPVLGGAVVGLLLQTVQKKQRAGGVADVIEARAHGGRGLPFWSGITSAFITIISLGSGASAGREGPMVHLGATLGTSVFTRLKLPDSAMRILLAAGVASAVSASFNAPIAGVLFAHEVILGHYALSAFVPIVLSSAMGTLIARLYFGEAVAFILPHYQISTYWEFPAFVLLGIICAVVAIMFQFALIGADWVARNVKMPIWFRPIVGGALVGSIAVFYPEVLGVGYEATDGALNSQLPLTLMLSLLVAKTIATAITLASRFGGGIFSPSLYLGAMTGGAFGLIAANILPEMASSHGLYAILGMGAVASAVLGAPISTTMIVFELTGGYELSIALLIAVSISTGLNQAIHGRSYFHWQLEMRGVMLQDGAHKWLVRIVHVEDFADPPRPDTDTTFDPDTEAPALAPLDTLEKALKAFDDAGKSTLPVVDPKDPTQIIGYASHVKALRYFNSALIQANVEEHR</sequence>